<evidence type="ECO:0000256" key="5">
    <source>
        <dbReference type="ARBA" id="ARBA00048885"/>
    </source>
</evidence>
<dbReference type="Pfam" id="PF00370">
    <property type="entry name" value="FGGY_N"/>
    <property type="match status" value="1"/>
</dbReference>
<protein>
    <recommendedName>
        <fullName evidence="6">Xylulose kinase</fullName>
        <ecNumber evidence="6">2.7.1.17</ecNumber>
    </recommendedName>
</protein>
<evidence type="ECO:0000256" key="6">
    <source>
        <dbReference type="RuleBase" id="RU367058"/>
    </source>
</evidence>
<keyword evidence="2 6" id="KW-0859">Xylose metabolism</keyword>
<dbReference type="AlphaFoldDB" id="A0AA48L9B8"/>
<dbReference type="InterPro" id="IPR018484">
    <property type="entry name" value="FGGY_N"/>
</dbReference>
<organism evidence="9 10">
    <name type="scientific">Cutaneotrichosporon cavernicola</name>
    <dbReference type="NCBI Taxonomy" id="279322"/>
    <lineage>
        <taxon>Eukaryota</taxon>
        <taxon>Fungi</taxon>
        <taxon>Dikarya</taxon>
        <taxon>Basidiomycota</taxon>
        <taxon>Agaricomycotina</taxon>
        <taxon>Tremellomycetes</taxon>
        <taxon>Trichosporonales</taxon>
        <taxon>Trichosporonaceae</taxon>
        <taxon>Cutaneotrichosporon</taxon>
    </lineage>
</organism>
<dbReference type="GO" id="GO:0005997">
    <property type="term" value="P:xylulose metabolic process"/>
    <property type="evidence" value="ECO:0007669"/>
    <property type="project" value="TreeGrafter"/>
</dbReference>
<dbReference type="RefSeq" id="XP_060459579.1">
    <property type="nucleotide sequence ID" value="XM_060603269.1"/>
</dbReference>
<dbReference type="PANTHER" id="PTHR10196:SF57">
    <property type="entry name" value="XYLULOSE KINASE"/>
    <property type="match status" value="1"/>
</dbReference>
<dbReference type="GeneID" id="85498184"/>
<dbReference type="InterPro" id="IPR043129">
    <property type="entry name" value="ATPase_NBD"/>
</dbReference>
<dbReference type="EMBL" id="AP028217">
    <property type="protein sequence ID" value="BEI94314.1"/>
    <property type="molecule type" value="Genomic_DNA"/>
</dbReference>
<keyword evidence="6" id="KW-0547">Nucleotide-binding</keyword>
<proteinExistence type="inferred from homology"/>
<dbReference type="CDD" id="cd07776">
    <property type="entry name" value="ASKHA_NBD_FGGY_SpXK-like"/>
    <property type="match status" value="1"/>
</dbReference>
<dbReference type="Gene3D" id="3.30.420.40">
    <property type="match status" value="2"/>
</dbReference>
<gene>
    <name evidence="9" type="primary">xkiA</name>
    <name evidence="9" type="ORF">CcaverHIS019_0607730</name>
</gene>
<accession>A0AA48L9B8</accession>
<evidence type="ECO:0000256" key="1">
    <source>
        <dbReference type="ARBA" id="ARBA00009156"/>
    </source>
</evidence>
<evidence type="ECO:0000256" key="4">
    <source>
        <dbReference type="ARBA" id="ARBA00022777"/>
    </source>
</evidence>
<comment type="catalytic activity">
    <reaction evidence="5 6">
        <text>D-xylulose + ATP = D-xylulose 5-phosphate + ADP + H(+)</text>
        <dbReference type="Rhea" id="RHEA:10964"/>
        <dbReference type="ChEBI" id="CHEBI:15378"/>
        <dbReference type="ChEBI" id="CHEBI:17140"/>
        <dbReference type="ChEBI" id="CHEBI:30616"/>
        <dbReference type="ChEBI" id="CHEBI:57737"/>
        <dbReference type="ChEBI" id="CHEBI:456216"/>
        <dbReference type="EC" id="2.7.1.17"/>
    </reaction>
</comment>
<dbReference type="InterPro" id="IPR042024">
    <property type="entry name" value="D-XK_euk"/>
</dbReference>
<feature type="domain" description="Carbohydrate kinase FGGY N-terminal" evidence="7">
    <location>
        <begin position="132"/>
        <end position="291"/>
    </location>
</feature>
<name>A0AA48L9B8_9TREE</name>
<dbReference type="SUPFAM" id="SSF53067">
    <property type="entry name" value="Actin-like ATPase domain"/>
    <property type="match status" value="2"/>
</dbReference>
<reference evidence="9" key="1">
    <citation type="journal article" date="2023" name="BMC Genomics">
        <title>Chromosome-level genome assemblies of Cutaneotrichosporon spp. (Trichosporonales, Basidiomycota) reveal imbalanced evolution between nucleotide sequences and chromosome synteny.</title>
        <authorList>
            <person name="Kobayashi Y."/>
            <person name="Kayamori A."/>
            <person name="Aoki K."/>
            <person name="Shiwa Y."/>
            <person name="Matsutani M."/>
            <person name="Fujita N."/>
            <person name="Sugita T."/>
            <person name="Iwasaki W."/>
            <person name="Tanaka N."/>
            <person name="Takashima M."/>
        </authorList>
    </citation>
    <scope>NUCLEOTIDE SEQUENCE</scope>
    <source>
        <strain evidence="9">HIS019</strain>
    </source>
</reference>
<evidence type="ECO:0000259" key="8">
    <source>
        <dbReference type="Pfam" id="PF02782"/>
    </source>
</evidence>
<dbReference type="GO" id="GO:0005524">
    <property type="term" value="F:ATP binding"/>
    <property type="evidence" value="ECO:0007669"/>
    <property type="project" value="UniProtKB-UniRule"/>
</dbReference>
<dbReference type="GO" id="GO:0004856">
    <property type="term" value="F:D-xylulokinase activity"/>
    <property type="evidence" value="ECO:0007669"/>
    <property type="project" value="UniProtKB-UniRule"/>
</dbReference>
<dbReference type="KEGG" id="ccac:CcaHIS019_0607730"/>
<keyword evidence="3 6" id="KW-0808">Transferase</keyword>
<keyword evidence="10" id="KW-1185">Reference proteome</keyword>
<dbReference type="PANTHER" id="PTHR10196">
    <property type="entry name" value="SUGAR KINASE"/>
    <property type="match status" value="1"/>
</dbReference>
<dbReference type="EC" id="2.7.1.17" evidence="6"/>
<dbReference type="GO" id="GO:0005829">
    <property type="term" value="C:cytosol"/>
    <property type="evidence" value="ECO:0007669"/>
    <property type="project" value="TreeGrafter"/>
</dbReference>
<dbReference type="Pfam" id="PF02782">
    <property type="entry name" value="FGGY_C"/>
    <property type="match status" value="1"/>
</dbReference>
<evidence type="ECO:0000313" key="10">
    <source>
        <dbReference type="Proteomes" id="UP001233271"/>
    </source>
</evidence>
<evidence type="ECO:0000256" key="2">
    <source>
        <dbReference type="ARBA" id="ARBA00022629"/>
    </source>
</evidence>
<sequence length="608" mass="65639">MGNLFLGFDSSTQALKASLLDEDLGVLSEVEVRFDPDLAHFNTRGGVLHGSEGSGEVFSPVMQPIEALDILLDRMKEAKWPIQNIKAVSAAGQQHASVYWSKEASALLSSLDPGQPMAPQMKGAFSRDIIPNWQDSSTVEECKALEAGVGGAHELARITGSKAHTRFTASQIMRFRTHFPEAYAVTDRISLVSSYVTTLLCADGEVKGIDESDACGMNLWDMASPGRGWSQAVLDVIAPGEGAELARKLGRVETDGGRVVGTIGRWFVERYGFDPECVVIPGTGDNPATFLAFSLREKEGMVSLGTSDVVLVSTAAYNPHPDFHAFFHPAMIAPPSIQDSARDTSEPLRYFNMLVYKNGSLAREHVRHKYFSGSSWDDFNAAVERLRPKESDAVLNRMAFWWLLPAIIPSGAHGVYKYEGVDAATAKRVDAFTDVGMEALAILQCQMLNYASRSAAILSEDDSARLARVYAAGGAARNKSLLNVMADALGCPVSKAVEYDPEKKAWGETQTNACSVGVAYKAAWGWARASDRTRANIPFDDFVAAAHARERSTLPVEAAGAAGAPGENGKYDAALPGPAAAAYKRAIPWWRELEARAIREGKAGEKGL</sequence>
<dbReference type="Proteomes" id="UP001233271">
    <property type="component" value="Chromosome 6"/>
</dbReference>
<evidence type="ECO:0000259" key="7">
    <source>
        <dbReference type="Pfam" id="PF00370"/>
    </source>
</evidence>
<dbReference type="GO" id="GO:0042732">
    <property type="term" value="P:D-xylose metabolic process"/>
    <property type="evidence" value="ECO:0007669"/>
    <property type="project" value="UniProtKB-UniRule"/>
</dbReference>
<dbReference type="InterPro" id="IPR018485">
    <property type="entry name" value="FGGY_C"/>
</dbReference>
<evidence type="ECO:0000313" key="9">
    <source>
        <dbReference type="EMBL" id="BEI94314.1"/>
    </source>
</evidence>
<feature type="domain" description="Carbohydrate kinase FGGY C-terminal" evidence="8">
    <location>
        <begin position="301"/>
        <end position="507"/>
    </location>
</feature>
<comment type="similarity">
    <text evidence="1 6">Belongs to the FGGY kinase family.</text>
</comment>
<keyword evidence="4 6" id="KW-0418">Kinase</keyword>
<keyword evidence="6" id="KW-0067">ATP-binding</keyword>
<comment type="function">
    <text evidence="6">Highly specific D-xylulose kinase which participates in the catabolism of xylose. Xylose is a major component of hemicelluloses such as xylan. Most fungi utilize D-xylose via three enzymatic reactions, xylose reductase (XR), xylitol dehydrogenase (XDH), and xylulokinase, to form xylulose 5-phosphate, which enters pentose phosphate pathway.</text>
</comment>
<keyword evidence="6" id="KW-0119">Carbohydrate metabolism</keyword>
<evidence type="ECO:0000256" key="3">
    <source>
        <dbReference type="ARBA" id="ARBA00022679"/>
    </source>
</evidence>